<dbReference type="RefSeq" id="WP_126798985.1">
    <property type="nucleotide sequence ID" value="NZ_PIPO01000003.1"/>
</dbReference>
<reference evidence="5 6" key="1">
    <citation type="journal article" date="2011" name="Front. Microbiol.">
        <title>Genomic signatures of strain selection and enhancement in Bacillus atrophaeus var. globigii, a historical biowarfare simulant.</title>
        <authorList>
            <person name="Gibbons H.S."/>
            <person name="Broomall S.M."/>
            <person name="McNew L.A."/>
            <person name="Daligault H."/>
            <person name="Chapman C."/>
            <person name="Bruce D."/>
            <person name="Karavis M."/>
            <person name="Krepps M."/>
            <person name="McGregor P.A."/>
            <person name="Hong C."/>
            <person name="Park K.H."/>
            <person name="Akmal A."/>
            <person name="Feldman A."/>
            <person name="Lin J.S."/>
            <person name="Chang W.E."/>
            <person name="Higgs B.W."/>
            <person name="Demirev P."/>
            <person name="Lindquist J."/>
            <person name="Liem A."/>
            <person name="Fochler E."/>
            <person name="Read T.D."/>
            <person name="Tapia R."/>
            <person name="Johnson S."/>
            <person name="Bishop-Lilly K.A."/>
            <person name="Detter C."/>
            <person name="Han C."/>
            <person name="Sozhamannan S."/>
            <person name="Rosenzweig C.N."/>
            <person name="Skowronski E.W."/>
        </authorList>
    </citation>
    <scope>NUCLEOTIDE SEQUENCE [LARGE SCALE GENOMIC DNA]</scope>
    <source>
        <strain evidence="5 6">Y4G10-17</strain>
    </source>
</reference>
<evidence type="ECO:0000313" key="6">
    <source>
        <dbReference type="Proteomes" id="UP000287823"/>
    </source>
</evidence>
<dbReference type="Gene3D" id="2.40.100.10">
    <property type="entry name" value="Cyclophilin-like"/>
    <property type="match status" value="1"/>
</dbReference>
<evidence type="ECO:0000256" key="3">
    <source>
        <dbReference type="ARBA" id="ARBA00022840"/>
    </source>
</evidence>
<dbReference type="GO" id="GO:0016787">
    <property type="term" value="F:hydrolase activity"/>
    <property type="evidence" value="ECO:0007669"/>
    <property type="project" value="UniProtKB-KW"/>
</dbReference>
<keyword evidence="6" id="KW-1185">Reference proteome</keyword>
<dbReference type="AlphaFoldDB" id="A0A432WHS0"/>
<keyword evidence="2 5" id="KW-0378">Hydrolase</keyword>
<feature type="domain" description="Carboxyltransferase" evidence="4">
    <location>
        <begin position="29"/>
        <end position="309"/>
    </location>
</feature>
<keyword evidence="3" id="KW-0067">ATP-binding</keyword>
<dbReference type="PANTHER" id="PTHR43309:SF4">
    <property type="entry name" value="CARBOXYLTRANSFERASE DOMAIN-CONTAINING PROTEIN"/>
    <property type="match status" value="1"/>
</dbReference>
<protein>
    <submittedName>
        <fullName evidence="5">Allophanate hydrolase</fullName>
    </submittedName>
</protein>
<evidence type="ECO:0000256" key="2">
    <source>
        <dbReference type="ARBA" id="ARBA00022801"/>
    </source>
</evidence>
<dbReference type="InterPro" id="IPR052708">
    <property type="entry name" value="PxpC"/>
</dbReference>
<dbReference type="InterPro" id="IPR029000">
    <property type="entry name" value="Cyclophilin-like_dom_sf"/>
</dbReference>
<evidence type="ECO:0000313" key="5">
    <source>
        <dbReference type="EMBL" id="RUO33267.1"/>
    </source>
</evidence>
<dbReference type="SMART" id="SM00797">
    <property type="entry name" value="AHS2"/>
    <property type="match status" value="1"/>
</dbReference>
<evidence type="ECO:0000259" key="4">
    <source>
        <dbReference type="SMART" id="SM00797"/>
    </source>
</evidence>
<dbReference type="NCBIfam" id="TIGR00724">
    <property type="entry name" value="urea_amlyse_rel"/>
    <property type="match status" value="1"/>
</dbReference>
<gene>
    <name evidence="5" type="ORF">CWE14_08580</name>
</gene>
<dbReference type="InterPro" id="IPR003778">
    <property type="entry name" value="CT_A_B"/>
</dbReference>
<organism evidence="5 6">
    <name type="scientific">Aliidiomarina soli</name>
    <dbReference type="NCBI Taxonomy" id="1928574"/>
    <lineage>
        <taxon>Bacteria</taxon>
        <taxon>Pseudomonadati</taxon>
        <taxon>Pseudomonadota</taxon>
        <taxon>Gammaproteobacteria</taxon>
        <taxon>Alteromonadales</taxon>
        <taxon>Idiomarinaceae</taxon>
        <taxon>Aliidiomarina</taxon>
    </lineage>
</organism>
<dbReference type="PANTHER" id="PTHR43309">
    <property type="entry name" value="5-OXOPROLINASE SUBUNIT C"/>
    <property type="match status" value="1"/>
</dbReference>
<name>A0A432WHS0_9GAMM</name>
<accession>A0A432WHS0</accession>
<comment type="caution">
    <text evidence="5">The sequence shown here is derived from an EMBL/GenBank/DDBJ whole genome shotgun (WGS) entry which is preliminary data.</text>
</comment>
<dbReference type="EMBL" id="PIPO01000003">
    <property type="protein sequence ID" value="RUO33267.1"/>
    <property type="molecule type" value="Genomic_DNA"/>
</dbReference>
<evidence type="ECO:0000256" key="1">
    <source>
        <dbReference type="ARBA" id="ARBA00022741"/>
    </source>
</evidence>
<proteinExistence type="predicted"/>
<dbReference type="Pfam" id="PF02626">
    <property type="entry name" value="CT_A_B"/>
    <property type="match status" value="1"/>
</dbReference>
<sequence>MSQSATGFQVIRKGFFSLVQDAGRFGYEHLGVTNGGPMDAMAASWANRLLDNSSDASLIEVTAGGLELEVRTQTMIAVTGGDLNLTVNGEPQAPWRSFWVSTGDRLRFGTPRLGFRAYLGVQGGFQVPEVLGSMATVKRDKLGGVCGRGEALQDGDFLASGILPEEGIARQIPERFMPDYSGPLTLHIIPGYQQHAFSKSTWQQLMQQPFELDTRSDRMGARLSGSPLQSPTLGMYSEPLSYAAVQVPADGQPIIMLNDRQTLGGYPKLGNILPLDCFALAQRQPGTKIRFAPIGLMTAQQQMRRYLRFFGL</sequence>
<keyword evidence="1" id="KW-0547">Nucleotide-binding</keyword>
<dbReference type="SUPFAM" id="SSF50891">
    <property type="entry name" value="Cyclophilin-like"/>
    <property type="match status" value="1"/>
</dbReference>
<dbReference type="Proteomes" id="UP000287823">
    <property type="component" value="Unassembled WGS sequence"/>
</dbReference>
<dbReference type="GO" id="GO:0005524">
    <property type="term" value="F:ATP binding"/>
    <property type="evidence" value="ECO:0007669"/>
    <property type="project" value="UniProtKB-KW"/>
</dbReference>